<feature type="transmembrane region" description="Helical" evidence="1">
    <location>
        <begin position="450"/>
        <end position="470"/>
    </location>
</feature>
<name>A0AB35U2E9_9FIRM</name>
<dbReference type="Pfam" id="PF09586">
    <property type="entry name" value="YfhO"/>
    <property type="match status" value="2"/>
</dbReference>
<comment type="caution">
    <text evidence="2">The sequence shown here is derived from an EMBL/GenBank/DDBJ whole genome shotgun (WGS) entry which is preliminary data.</text>
</comment>
<feature type="transmembrane region" description="Helical" evidence="1">
    <location>
        <begin position="209"/>
        <end position="234"/>
    </location>
</feature>
<feature type="transmembrane region" description="Helical" evidence="1">
    <location>
        <begin position="392"/>
        <end position="409"/>
    </location>
</feature>
<feature type="transmembrane region" description="Helical" evidence="1">
    <location>
        <begin position="786"/>
        <end position="805"/>
    </location>
</feature>
<dbReference type="EMBL" id="JALBUR010000017">
    <property type="protein sequence ID" value="MDX8419952.1"/>
    <property type="molecule type" value="Genomic_DNA"/>
</dbReference>
<feature type="transmembrane region" description="Helical" evidence="1">
    <location>
        <begin position="123"/>
        <end position="144"/>
    </location>
</feature>
<keyword evidence="1" id="KW-1133">Transmembrane helix</keyword>
<dbReference type="PANTHER" id="PTHR38454:SF1">
    <property type="entry name" value="INTEGRAL MEMBRANE PROTEIN"/>
    <property type="match status" value="1"/>
</dbReference>
<dbReference type="AlphaFoldDB" id="A0AB35U2E9"/>
<evidence type="ECO:0000313" key="3">
    <source>
        <dbReference type="Proteomes" id="UP001286174"/>
    </source>
</evidence>
<feature type="transmembrane region" description="Helical" evidence="1">
    <location>
        <begin position="35"/>
        <end position="62"/>
    </location>
</feature>
<feature type="transmembrane region" description="Helical" evidence="1">
    <location>
        <begin position="156"/>
        <end position="172"/>
    </location>
</feature>
<organism evidence="2 3">
    <name type="scientific">Grylomicrobium aquisgranensis</name>
    <dbReference type="NCBI Taxonomy" id="2926318"/>
    <lineage>
        <taxon>Bacteria</taxon>
        <taxon>Bacillati</taxon>
        <taxon>Bacillota</taxon>
        <taxon>Erysipelotrichia</taxon>
        <taxon>Erysipelotrichales</taxon>
        <taxon>Erysipelotrichaceae</taxon>
        <taxon>Grylomicrobium</taxon>
    </lineage>
</organism>
<feature type="transmembrane region" description="Helical" evidence="1">
    <location>
        <begin position="83"/>
        <end position="103"/>
    </location>
</feature>
<evidence type="ECO:0000256" key="1">
    <source>
        <dbReference type="SAM" id="Phobius"/>
    </source>
</evidence>
<gene>
    <name evidence="2" type="ORF">MOZ60_07565</name>
</gene>
<feature type="transmembrane region" description="Helical" evidence="1">
    <location>
        <begin position="254"/>
        <end position="274"/>
    </location>
</feature>
<feature type="transmembrane region" description="Helical" evidence="1">
    <location>
        <begin position="357"/>
        <end position="380"/>
    </location>
</feature>
<feature type="transmembrane region" description="Helical" evidence="1">
    <location>
        <begin position="421"/>
        <end position="444"/>
    </location>
</feature>
<sequence>MNIYKAGCLVISLVLLAVILYSVCTKKYKEKTGLFISLIVLLGAIFVYHSFLFGNTSFFYATSDGNASYLPRFMEIIRSLRNGWSWWSFSIGLGASVPINSPISFNPLNIPPVLAGYLYGEKAMAVTLAWMQVFKMGLAAFFMYHFLIELGIKKNGAAYGGIVYAFSGVIILRGFWLFFADECYLAALLFYIVELLYKKNKWIWTAITVTLIGLSLGVYYLYLYGLILVIYITARYFLDGNDKKQFIKYILKCAGIYLLGIGLSAVYSIGIDLASMLNTARADNGTAAAAGSLITNWKVVLSALMSFYGTDTMGTFDQYSGILNYLERPLFYIGVGSILFSTIALKNADSKKRKAYALFLALAAAYLLLPFVTDVFNLFISNVELGARSYRLSSLWIVIGLVVISSDGFESFIERKCSKKLYTAAGILSVLLLLALSWLCAHHAEAVIDKKMVCFSILMCIVWVILPFFLNWNKKHILAQTLCIGLVFMEMIYSDRNTISGAVTYATGYYGLMQADPLGYYGEVNNIVSYLKQTDPGFYRIGGIRITAGNARYSNPMYFGYDDSSYYTNIDSSTYQFMSHFASESFDTNEGSKYSLGTGGISETAEITAYKYFVTVQGAGAELPQGYQKVKEFGSLVLYQNEVPLSIGIAYDSYVLEQDLEKYSEDERRKLLMHAAVLDTDSKDLEKLSDSEIAEIAVDDSSDYLLAAKKLQQNGFELDRFKPDHITGKITVQRTAQLVFSIPDVKGWSLIVDGHKVPVQQCDYGLISTKLESGEHQIELIYRMPLLKYGAGISVISLVLLGIMLRIAHQKKNAEEDQQRR</sequence>
<dbReference type="RefSeq" id="WP_370596206.1">
    <property type="nucleotide sequence ID" value="NZ_JALBUR010000017.1"/>
</dbReference>
<keyword evidence="3" id="KW-1185">Reference proteome</keyword>
<dbReference type="Proteomes" id="UP001286174">
    <property type="component" value="Unassembled WGS sequence"/>
</dbReference>
<keyword evidence="1" id="KW-0472">Membrane</keyword>
<evidence type="ECO:0000313" key="2">
    <source>
        <dbReference type="EMBL" id="MDX8419952.1"/>
    </source>
</evidence>
<proteinExistence type="predicted"/>
<feature type="transmembrane region" description="Helical" evidence="1">
    <location>
        <begin position="286"/>
        <end position="309"/>
    </location>
</feature>
<dbReference type="PANTHER" id="PTHR38454">
    <property type="entry name" value="INTEGRAL MEMBRANE PROTEIN-RELATED"/>
    <property type="match status" value="1"/>
</dbReference>
<dbReference type="InterPro" id="IPR018580">
    <property type="entry name" value="Uncharacterised_YfhO"/>
</dbReference>
<reference evidence="2 3" key="1">
    <citation type="submission" date="2022-03" db="EMBL/GenBank/DDBJ databases">
        <title>Novel taxa within the pig intestine.</title>
        <authorList>
            <person name="Wylensek D."/>
            <person name="Bishof K."/>
            <person name="Afrizal A."/>
            <person name="Clavel T."/>
        </authorList>
    </citation>
    <scope>NUCLEOTIDE SEQUENCE [LARGE SCALE GENOMIC DNA]</scope>
    <source>
        <strain evidence="2 3">CLA-KB-P133</strain>
    </source>
</reference>
<keyword evidence="1" id="KW-0812">Transmembrane</keyword>
<accession>A0AB35U2E9</accession>
<protein>
    <submittedName>
        <fullName evidence="2">YfhO family protein</fullName>
    </submittedName>
</protein>
<feature type="transmembrane region" description="Helical" evidence="1">
    <location>
        <begin position="329"/>
        <end position="345"/>
    </location>
</feature>